<feature type="transmembrane region" description="Helical" evidence="7">
    <location>
        <begin position="199"/>
        <end position="219"/>
    </location>
</feature>
<feature type="transmembrane region" description="Helical" evidence="7">
    <location>
        <begin position="172"/>
        <end position="192"/>
    </location>
</feature>
<keyword evidence="5 7" id="KW-1133">Transmembrane helix</keyword>
<feature type="transmembrane region" description="Helical" evidence="7">
    <location>
        <begin position="291"/>
        <end position="309"/>
    </location>
</feature>
<evidence type="ECO:0000256" key="6">
    <source>
        <dbReference type="ARBA" id="ARBA00023136"/>
    </source>
</evidence>
<proteinExistence type="inferred from homology"/>
<keyword evidence="6 7" id="KW-0472">Membrane</keyword>
<organism evidence="9 10">
    <name type="scientific">Caldalkalibacillus uzonensis</name>
    <dbReference type="NCBI Taxonomy" id="353224"/>
    <lineage>
        <taxon>Bacteria</taxon>
        <taxon>Bacillati</taxon>
        <taxon>Bacillota</taxon>
        <taxon>Bacilli</taxon>
        <taxon>Bacillales</taxon>
        <taxon>Bacillaceae</taxon>
        <taxon>Caldalkalibacillus</taxon>
    </lineage>
</organism>
<gene>
    <name evidence="9" type="ORF">J2S00_000254</name>
</gene>
<comment type="subcellular location">
    <subcellularLocation>
        <location evidence="1">Cell membrane</location>
        <topology evidence="1">Multi-pass membrane protein</topology>
    </subcellularLocation>
</comment>
<dbReference type="InterPro" id="IPR037185">
    <property type="entry name" value="EmrE-like"/>
</dbReference>
<dbReference type="InterPro" id="IPR050638">
    <property type="entry name" value="AA-Vitamin_Transporters"/>
</dbReference>
<evidence type="ECO:0000256" key="1">
    <source>
        <dbReference type="ARBA" id="ARBA00004651"/>
    </source>
</evidence>
<evidence type="ECO:0000256" key="2">
    <source>
        <dbReference type="ARBA" id="ARBA00007362"/>
    </source>
</evidence>
<evidence type="ECO:0000259" key="8">
    <source>
        <dbReference type="Pfam" id="PF00892"/>
    </source>
</evidence>
<dbReference type="Pfam" id="PF00892">
    <property type="entry name" value="EamA"/>
    <property type="match status" value="2"/>
</dbReference>
<reference evidence="9 10" key="1">
    <citation type="submission" date="2023-07" db="EMBL/GenBank/DDBJ databases">
        <title>Genomic Encyclopedia of Type Strains, Phase IV (KMG-IV): sequencing the most valuable type-strain genomes for metagenomic binning, comparative biology and taxonomic classification.</title>
        <authorList>
            <person name="Goeker M."/>
        </authorList>
    </citation>
    <scope>NUCLEOTIDE SEQUENCE [LARGE SCALE GENOMIC DNA]</scope>
    <source>
        <strain evidence="9 10">DSM 17740</strain>
    </source>
</reference>
<dbReference type="SUPFAM" id="SSF103481">
    <property type="entry name" value="Multidrug resistance efflux transporter EmrE"/>
    <property type="match status" value="2"/>
</dbReference>
<feature type="transmembrane region" description="Helical" evidence="7">
    <location>
        <begin position="23"/>
        <end position="45"/>
    </location>
</feature>
<feature type="transmembrane region" description="Helical" evidence="7">
    <location>
        <begin position="51"/>
        <end position="72"/>
    </location>
</feature>
<feature type="domain" description="EamA" evidence="8">
    <location>
        <begin position="21"/>
        <end position="161"/>
    </location>
</feature>
<sequence length="322" mass="35110">MRKVEFALSVDVTSGTWLRYKGIAMVILAASLWGLSGTVAQFLFQQQGIDVNWLVTVRLVVSGVLLLLFAAWRGTGEDIWVVWRERTTRMRLIIFGLVGMLGVQYTYFAAIEAGNAAMATLLQYLGPFFIFVYVALRLFRLPSQAESMALILAIAGIFLLVTNGKIGQLTVPGIAVLWGVASALALAFYTLYPAKLLERFGSAVTVGWGMVIGGVGIGLLKPVWHVSVGEWSLMTVGMILFVIFFGTLLPFFLYLDSLRFIKPTETSLLASAEPLAAAVSSIIWMKTPFGPIQAVGGLFIMVTVIILSARTEGEVQKDELNA</sequence>
<comment type="caution">
    <text evidence="9">The sequence shown here is derived from an EMBL/GenBank/DDBJ whole genome shotgun (WGS) entry which is preliminary data.</text>
</comment>
<dbReference type="PANTHER" id="PTHR32322">
    <property type="entry name" value="INNER MEMBRANE TRANSPORTER"/>
    <property type="match status" value="1"/>
</dbReference>
<keyword evidence="4 7" id="KW-0812">Transmembrane</keyword>
<dbReference type="InterPro" id="IPR000620">
    <property type="entry name" value="EamA_dom"/>
</dbReference>
<feature type="transmembrane region" description="Helical" evidence="7">
    <location>
        <begin position="231"/>
        <end position="255"/>
    </location>
</feature>
<feature type="transmembrane region" description="Helical" evidence="7">
    <location>
        <begin position="148"/>
        <end position="166"/>
    </location>
</feature>
<feature type="transmembrane region" description="Helical" evidence="7">
    <location>
        <begin position="267"/>
        <end position="285"/>
    </location>
</feature>
<keyword evidence="3" id="KW-1003">Cell membrane</keyword>
<protein>
    <submittedName>
        <fullName evidence="9">Drug/metabolite transporter (DMT)-like permease</fullName>
    </submittedName>
</protein>
<accession>A0ABU0CM46</accession>
<feature type="transmembrane region" description="Helical" evidence="7">
    <location>
        <begin position="116"/>
        <end position="136"/>
    </location>
</feature>
<dbReference type="PANTHER" id="PTHR32322:SF18">
    <property type="entry name" value="S-ADENOSYLMETHIONINE_S-ADENOSYLHOMOCYSTEINE TRANSPORTER"/>
    <property type="match status" value="1"/>
</dbReference>
<feature type="domain" description="EamA" evidence="8">
    <location>
        <begin position="174"/>
        <end position="308"/>
    </location>
</feature>
<evidence type="ECO:0000313" key="9">
    <source>
        <dbReference type="EMBL" id="MDQ0337484.1"/>
    </source>
</evidence>
<name>A0ABU0CM46_9BACI</name>
<evidence type="ECO:0000256" key="5">
    <source>
        <dbReference type="ARBA" id="ARBA00022989"/>
    </source>
</evidence>
<dbReference type="Proteomes" id="UP001232445">
    <property type="component" value="Unassembled WGS sequence"/>
</dbReference>
<dbReference type="EMBL" id="JAUSUQ010000001">
    <property type="protein sequence ID" value="MDQ0337484.1"/>
    <property type="molecule type" value="Genomic_DNA"/>
</dbReference>
<keyword evidence="10" id="KW-1185">Reference proteome</keyword>
<evidence type="ECO:0000313" key="10">
    <source>
        <dbReference type="Proteomes" id="UP001232445"/>
    </source>
</evidence>
<feature type="transmembrane region" description="Helical" evidence="7">
    <location>
        <begin position="92"/>
        <end position="110"/>
    </location>
</feature>
<evidence type="ECO:0000256" key="4">
    <source>
        <dbReference type="ARBA" id="ARBA00022692"/>
    </source>
</evidence>
<evidence type="ECO:0000256" key="3">
    <source>
        <dbReference type="ARBA" id="ARBA00022475"/>
    </source>
</evidence>
<comment type="similarity">
    <text evidence="2">Belongs to the EamA transporter family.</text>
</comment>
<evidence type="ECO:0000256" key="7">
    <source>
        <dbReference type="SAM" id="Phobius"/>
    </source>
</evidence>